<name>E3T673_9BACT</name>
<dbReference type="EMBL" id="GU260700">
    <property type="protein sequence ID" value="ADC35817.1"/>
    <property type="molecule type" value="Genomic_DNA"/>
</dbReference>
<reference evidence="2" key="2">
    <citation type="journal article" date="2010" name="Appl. Environ. Microbiol.">
        <title>Comparative analysis of acidobacterial genomic fragments from terrestrial and aquatic metagenomic libraries, with emphasis on acidobacteria subdivision 6.</title>
        <authorList>
            <person name="Kielak A.M."/>
            <person name="van Veen J.A."/>
            <person name="Kowalchuk G.A."/>
        </authorList>
    </citation>
    <scope>NUCLEOTIDE SEQUENCE</scope>
</reference>
<feature type="signal peptide" evidence="1">
    <location>
        <begin position="1"/>
        <end position="21"/>
    </location>
</feature>
<organism evidence="2">
    <name type="scientific">uncultured bacterium 66</name>
    <dbReference type="NCBI Taxonomy" id="698391"/>
    <lineage>
        <taxon>Bacteria</taxon>
        <taxon>environmental samples</taxon>
    </lineage>
</organism>
<keyword evidence="1" id="KW-0732">Signal</keyword>
<feature type="chain" id="PRO_5003182228" description="PI3K/PI4K catalytic domain-containing protein" evidence="1">
    <location>
        <begin position="22"/>
        <end position="291"/>
    </location>
</feature>
<protein>
    <recommendedName>
        <fullName evidence="3">PI3K/PI4K catalytic domain-containing protein</fullName>
    </recommendedName>
</protein>
<evidence type="ECO:0000256" key="1">
    <source>
        <dbReference type="SAM" id="SignalP"/>
    </source>
</evidence>
<evidence type="ECO:0000313" key="2">
    <source>
        <dbReference type="EMBL" id="ADC35817.1"/>
    </source>
</evidence>
<sequence length="291" mass="33066">MIRRVVSAAFASLLLLGSALAQQPASAPVAPPATPSSAVPKLSDAEMEQFLLKARVTKTRGASKGVTGSLRATLTDGKLTHDAHIQTIDEHLQQFAGSNGGVEFDFRDSWTFNLAAYKIDRLIGLNLVPVSVARRHDYKEAAFTWWLDDVMMDEQERLKRKEQRKPDLPAEPPDTEVWNQQMQTVRLFDQLIANIDRNLGNLMITKDWRVWPIDHTRAFRTNRQLKTPANVTRIDRGVLERMKTLDRETLRKETGRYLTTFQIDALLARRDAIVKRIDDLGPAALFDRHGW</sequence>
<dbReference type="AlphaFoldDB" id="E3T673"/>
<proteinExistence type="predicted"/>
<evidence type="ECO:0008006" key="3">
    <source>
        <dbReference type="Google" id="ProtNLM"/>
    </source>
</evidence>
<accession>E3T673</accession>
<reference evidence="2" key="1">
    <citation type="submission" date="2009-12" db="EMBL/GenBank/DDBJ databases">
        <authorList>
            <person name="Kielak A."/>
            <person name="van Veen J.A."/>
            <person name="Kowalchuk G.A."/>
        </authorList>
    </citation>
    <scope>NUCLEOTIDE SEQUENCE</scope>
</reference>